<dbReference type="InterPro" id="IPR028098">
    <property type="entry name" value="Glyco_trans_4-like_N"/>
</dbReference>
<dbReference type="PANTHER" id="PTHR12526:SF595">
    <property type="entry name" value="BLL5217 PROTEIN"/>
    <property type="match status" value="1"/>
</dbReference>
<dbReference type="Pfam" id="PF00534">
    <property type="entry name" value="Glycos_transf_1"/>
    <property type="match status" value="1"/>
</dbReference>
<sequence length="346" mass="38773">MKIAQVAPIIERIPPKKYGGIERVVYALTEGLVRRGHDVTLFASGDSVTAAKLSSVYPQSLRETRVSDLYGLNVLSLLNIGAAYDRQDEFDIIHEHNGYTALPTAQIARKPVIMTMHGPFTPEVARVFKMLNKPFLVTISRAQAENVPGINLLGTIYHGLDMENYPFSGEHEGYLLFVGRISLEKGTHLAIQTAIYLNLPLVIAAKLEETDMSYFKQYVGPHLSERIRWVGEVEEEERNRLMSKALCFLHPVTWREPFGLTLIEAMACGCPVVAMNHGSIPEIVRDNETGFVVSSLLGMIEAVKNIEKIDRARCREYALKNFNTDKMTRAYEDLYLKAIQAASDKG</sequence>
<dbReference type="STRING" id="1797994.A2227_00410"/>
<evidence type="ECO:0000313" key="4">
    <source>
        <dbReference type="Proteomes" id="UP000178367"/>
    </source>
</evidence>
<name>A0A1F5SGI2_9BACT</name>
<feature type="domain" description="Glycosyl transferase family 1" evidence="1">
    <location>
        <begin position="170"/>
        <end position="296"/>
    </location>
</feature>
<dbReference type="GO" id="GO:0016757">
    <property type="term" value="F:glycosyltransferase activity"/>
    <property type="evidence" value="ECO:0007669"/>
    <property type="project" value="InterPro"/>
</dbReference>
<dbReference type="EMBL" id="MFGB01000020">
    <property type="protein sequence ID" value="OGF25828.1"/>
    <property type="molecule type" value="Genomic_DNA"/>
</dbReference>
<evidence type="ECO:0000313" key="3">
    <source>
        <dbReference type="EMBL" id="OGF25828.1"/>
    </source>
</evidence>
<reference evidence="3 4" key="1">
    <citation type="journal article" date="2016" name="Nat. Commun.">
        <title>Thousands of microbial genomes shed light on interconnected biogeochemical processes in an aquifer system.</title>
        <authorList>
            <person name="Anantharaman K."/>
            <person name="Brown C.T."/>
            <person name="Hug L.A."/>
            <person name="Sharon I."/>
            <person name="Castelle C.J."/>
            <person name="Probst A.J."/>
            <person name="Thomas B.C."/>
            <person name="Singh A."/>
            <person name="Wilkins M.J."/>
            <person name="Karaoz U."/>
            <person name="Brodie E.L."/>
            <person name="Williams K.H."/>
            <person name="Hubbard S.S."/>
            <person name="Banfield J.F."/>
        </authorList>
    </citation>
    <scope>NUCLEOTIDE SEQUENCE [LARGE SCALE GENOMIC DNA]</scope>
</reference>
<protein>
    <recommendedName>
        <fullName evidence="5">Glycosyl transferase</fullName>
    </recommendedName>
</protein>
<dbReference type="SUPFAM" id="SSF53756">
    <property type="entry name" value="UDP-Glycosyltransferase/glycogen phosphorylase"/>
    <property type="match status" value="1"/>
</dbReference>
<dbReference type="InterPro" id="IPR001296">
    <property type="entry name" value="Glyco_trans_1"/>
</dbReference>
<dbReference type="CDD" id="cd03802">
    <property type="entry name" value="GT4_AviGT4-like"/>
    <property type="match status" value="1"/>
</dbReference>
<evidence type="ECO:0008006" key="5">
    <source>
        <dbReference type="Google" id="ProtNLM"/>
    </source>
</evidence>
<organism evidence="3 4">
    <name type="scientific">Candidatus Falkowbacteria bacterium RIFOXYA2_FULL_47_19</name>
    <dbReference type="NCBI Taxonomy" id="1797994"/>
    <lineage>
        <taxon>Bacteria</taxon>
        <taxon>Candidatus Falkowiibacteriota</taxon>
    </lineage>
</organism>
<dbReference type="Proteomes" id="UP000178367">
    <property type="component" value="Unassembled WGS sequence"/>
</dbReference>
<dbReference type="PANTHER" id="PTHR12526">
    <property type="entry name" value="GLYCOSYLTRANSFERASE"/>
    <property type="match status" value="1"/>
</dbReference>
<feature type="domain" description="Glycosyltransferase subfamily 4-like N-terminal" evidence="2">
    <location>
        <begin position="18"/>
        <end position="133"/>
    </location>
</feature>
<proteinExistence type="predicted"/>
<dbReference type="Gene3D" id="3.40.50.2000">
    <property type="entry name" value="Glycogen Phosphorylase B"/>
    <property type="match status" value="2"/>
</dbReference>
<gene>
    <name evidence="3" type="ORF">A2227_00410</name>
</gene>
<dbReference type="AlphaFoldDB" id="A0A1F5SGI2"/>
<evidence type="ECO:0000259" key="1">
    <source>
        <dbReference type="Pfam" id="PF00534"/>
    </source>
</evidence>
<evidence type="ECO:0000259" key="2">
    <source>
        <dbReference type="Pfam" id="PF13439"/>
    </source>
</evidence>
<accession>A0A1F5SGI2</accession>
<comment type="caution">
    <text evidence="3">The sequence shown here is derived from an EMBL/GenBank/DDBJ whole genome shotgun (WGS) entry which is preliminary data.</text>
</comment>
<dbReference type="Pfam" id="PF13439">
    <property type="entry name" value="Glyco_transf_4"/>
    <property type="match status" value="1"/>
</dbReference>